<dbReference type="GO" id="GO:0016020">
    <property type="term" value="C:membrane"/>
    <property type="evidence" value="ECO:0007669"/>
    <property type="project" value="TreeGrafter"/>
</dbReference>
<proteinExistence type="predicted"/>
<dbReference type="AlphaFoldDB" id="A0A1M4EF28"/>
<dbReference type="Gene3D" id="3.40.50.1820">
    <property type="entry name" value="alpha/beta hydrolase"/>
    <property type="match status" value="1"/>
</dbReference>
<evidence type="ECO:0000313" key="2">
    <source>
        <dbReference type="EMBL" id="SBO97489.1"/>
    </source>
</evidence>
<dbReference type="RefSeq" id="WP_225266254.1">
    <property type="nucleotide sequence ID" value="NZ_CP084058.1"/>
</dbReference>
<keyword evidence="2" id="KW-0378">Hydrolase</keyword>
<dbReference type="InterPro" id="IPR000073">
    <property type="entry name" value="AB_hydrolase_1"/>
</dbReference>
<dbReference type="PANTHER" id="PTHR43798">
    <property type="entry name" value="MONOACYLGLYCEROL LIPASE"/>
    <property type="match status" value="1"/>
</dbReference>
<dbReference type="InterPro" id="IPR050266">
    <property type="entry name" value="AB_hydrolase_sf"/>
</dbReference>
<sequence length="256" mass="28258">MPAILIHGVPDTHRVWAGVRRHLTRTDVEAWDLPGFGAPRPLGFGSTKEEYADWLIGRLEQVGEPVDLVGHDWGCILTARAACLRPDLVRTWAGGNGPISARYPWHPLARIWQDPVEGDRFMAELTPEGFAADLISGFEVPGGPAREMARHVDAPMRDSVLKLYRSAVRMGAEWEPDLAKLTAPALVIWGSRDPACPVEFADELGRAIGAEHVIKLVDCNHWPLLQQPERVAAALEEHWRRHSPSPGGDHDRPAGS</sequence>
<dbReference type="PANTHER" id="PTHR43798:SF33">
    <property type="entry name" value="HYDROLASE, PUTATIVE (AFU_ORTHOLOGUE AFUA_2G14860)-RELATED"/>
    <property type="match status" value="1"/>
</dbReference>
<name>A0A1M4EF28_9ACTN</name>
<reference evidence="2" key="1">
    <citation type="submission" date="2016-04" db="EMBL/GenBank/DDBJ databases">
        <authorList>
            <person name="Evans L.H."/>
            <person name="Alamgir A."/>
            <person name="Owens N."/>
            <person name="Weber N.D."/>
            <person name="Virtaneva K."/>
            <person name="Barbian K."/>
            <person name="Babar A."/>
            <person name="Rosenke K."/>
        </authorList>
    </citation>
    <scope>NUCLEOTIDE SEQUENCE</scope>
    <source>
        <strain evidence="2">Nono1</strain>
    </source>
</reference>
<evidence type="ECO:0000259" key="1">
    <source>
        <dbReference type="Pfam" id="PF12697"/>
    </source>
</evidence>
<organism evidence="2">
    <name type="scientific">Nonomuraea gerenzanensis</name>
    <dbReference type="NCBI Taxonomy" id="93944"/>
    <lineage>
        <taxon>Bacteria</taxon>
        <taxon>Bacillati</taxon>
        <taxon>Actinomycetota</taxon>
        <taxon>Actinomycetes</taxon>
        <taxon>Streptosporangiales</taxon>
        <taxon>Streptosporangiaceae</taxon>
        <taxon>Nonomuraea</taxon>
    </lineage>
</organism>
<dbReference type="GO" id="GO:0016787">
    <property type="term" value="F:hydrolase activity"/>
    <property type="evidence" value="ECO:0007669"/>
    <property type="project" value="UniProtKB-KW"/>
</dbReference>
<dbReference type="EMBL" id="LT559118">
    <property type="protein sequence ID" value="SBO97489.1"/>
    <property type="molecule type" value="Genomic_DNA"/>
</dbReference>
<feature type="domain" description="AB hydrolase-1" evidence="1">
    <location>
        <begin position="4"/>
        <end position="234"/>
    </location>
</feature>
<dbReference type="Pfam" id="PF12697">
    <property type="entry name" value="Abhydrolase_6"/>
    <property type="match status" value="1"/>
</dbReference>
<protein>
    <submittedName>
        <fullName evidence="2">Alpha/beta hydrolase, putative</fullName>
    </submittedName>
</protein>
<accession>A0A1M4EF28</accession>
<dbReference type="InterPro" id="IPR029058">
    <property type="entry name" value="AB_hydrolase_fold"/>
</dbReference>
<gene>
    <name evidence="2" type="ORF">BN4615_P7005</name>
</gene>
<dbReference type="SUPFAM" id="SSF53474">
    <property type="entry name" value="alpha/beta-Hydrolases"/>
    <property type="match status" value="1"/>
</dbReference>